<dbReference type="SUPFAM" id="SSF109998">
    <property type="entry name" value="Triger factor/SurA peptide-binding domain-like"/>
    <property type="match status" value="1"/>
</dbReference>
<dbReference type="InterPro" id="IPR046357">
    <property type="entry name" value="PPIase_dom_sf"/>
</dbReference>
<evidence type="ECO:0000256" key="6">
    <source>
        <dbReference type="ARBA" id="ARBA00023110"/>
    </source>
</evidence>
<evidence type="ECO:0000256" key="4">
    <source>
        <dbReference type="ARBA" id="ARBA00016902"/>
    </source>
</evidence>
<evidence type="ECO:0000313" key="16">
    <source>
        <dbReference type="Proteomes" id="UP000256999"/>
    </source>
</evidence>
<evidence type="ECO:0000256" key="13">
    <source>
        <dbReference type="RuleBase" id="RU003914"/>
    </source>
</evidence>
<comment type="function">
    <text evidence="11">Involved in protein export. Acts as a chaperone by maintaining the newly synthesized protein in an open conformation. Functions as a peptidyl-prolyl cis-trans isomerase.</text>
</comment>
<protein>
    <recommendedName>
        <fullName evidence="4 11">Trigger factor</fullName>
        <shortName evidence="11">TF</shortName>
        <ecNumber evidence="3 11">5.2.1.8</ecNumber>
    </recommendedName>
    <alternativeName>
        <fullName evidence="10 11">PPIase</fullName>
    </alternativeName>
</protein>
<dbReference type="InterPro" id="IPR036611">
    <property type="entry name" value="Trigger_fac_ribosome-bd_sf"/>
</dbReference>
<organism evidence="15 16">
    <name type="scientific">Thalassotalea euphylliae</name>
    <dbReference type="NCBI Taxonomy" id="1655234"/>
    <lineage>
        <taxon>Bacteria</taxon>
        <taxon>Pseudomonadati</taxon>
        <taxon>Pseudomonadota</taxon>
        <taxon>Gammaproteobacteria</taxon>
        <taxon>Alteromonadales</taxon>
        <taxon>Colwelliaceae</taxon>
        <taxon>Thalassotalea</taxon>
    </lineage>
</organism>
<dbReference type="Gene3D" id="1.10.3120.10">
    <property type="entry name" value="Trigger factor, C-terminal domain"/>
    <property type="match status" value="1"/>
</dbReference>
<evidence type="ECO:0000256" key="9">
    <source>
        <dbReference type="ARBA" id="ARBA00023306"/>
    </source>
</evidence>
<keyword evidence="7 11" id="KW-0143">Chaperone</keyword>
<comment type="subcellular location">
    <subcellularLocation>
        <location evidence="11">Cytoplasm</location>
    </subcellularLocation>
    <text evidence="11">About half TF is bound to the ribosome near the polypeptide exit tunnel while the other half is free in the cytoplasm.</text>
</comment>
<dbReference type="Pfam" id="PF05697">
    <property type="entry name" value="Trigger_N"/>
    <property type="match status" value="1"/>
</dbReference>
<dbReference type="InterPro" id="IPR008881">
    <property type="entry name" value="Trigger_fac_ribosome-bd_bac"/>
</dbReference>
<dbReference type="Pfam" id="PF05698">
    <property type="entry name" value="Trigger_C"/>
    <property type="match status" value="1"/>
</dbReference>
<dbReference type="GO" id="GO:0005737">
    <property type="term" value="C:cytoplasm"/>
    <property type="evidence" value="ECO:0007669"/>
    <property type="project" value="UniProtKB-SubCell"/>
</dbReference>
<dbReference type="GO" id="GO:0003755">
    <property type="term" value="F:peptidyl-prolyl cis-trans isomerase activity"/>
    <property type="evidence" value="ECO:0007669"/>
    <property type="project" value="UniProtKB-UniRule"/>
</dbReference>
<evidence type="ECO:0000256" key="12">
    <source>
        <dbReference type="PROSITE-ProRule" id="PRU00277"/>
    </source>
</evidence>
<dbReference type="AlphaFoldDB" id="A0A3E0UGQ9"/>
<dbReference type="PIRSF" id="PIRSF003095">
    <property type="entry name" value="Trigger_factor"/>
    <property type="match status" value="1"/>
</dbReference>
<evidence type="ECO:0000256" key="5">
    <source>
        <dbReference type="ARBA" id="ARBA00022618"/>
    </source>
</evidence>
<evidence type="ECO:0000313" key="15">
    <source>
        <dbReference type="EMBL" id="REL36188.1"/>
    </source>
</evidence>
<keyword evidence="6 11" id="KW-0697">Rotamase</keyword>
<dbReference type="SUPFAM" id="SSF54534">
    <property type="entry name" value="FKBP-like"/>
    <property type="match status" value="1"/>
</dbReference>
<dbReference type="NCBIfam" id="TIGR00115">
    <property type="entry name" value="tig"/>
    <property type="match status" value="1"/>
</dbReference>
<dbReference type="InterPro" id="IPR037041">
    <property type="entry name" value="Trigger_fac_C_sf"/>
</dbReference>
<accession>A0A3E0UGQ9</accession>
<evidence type="ECO:0000256" key="8">
    <source>
        <dbReference type="ARBA" id="ARBA00023235"/>
    </source>
</evidence>
<dbReference type="HAMAP" id="MF_00303">
    <property type="entry name" value="Trigger_factor_Tig"/>
    <property type="match status" value="1"/>
</dbReference>
<evidence type="ECO:0000256" key="2">
    <source>
        <dbReference type="ARBA" id="ARBA00005464"/>
    </source>
</evidence>
<dbReference type="Gene3D" id="3.10.50.40">
    <property type="match status" value="1"/>
</dbReference>
<dbReference type="Proteomes" id="UP000256999">
    <property type="component" value="Unassembled WGS sequence"/>
</dbReference>
<dbReference type="Pfam" id="PF00254">
    <property type="entry name" value="FKBP_C"/>
    <property type="match status" value="1"/>
</dbReference>
<sequence length="435" mass="49202">MQVSVETTQGLERRLTISVPAEKVDVEVKNRLRQLAKTQRINGFRPGKVPPSVIQKRYGKAVREEITGELMQRNFVEAIIEEKINPAGRPNFEAKSNEDGKPFEFEATFEVYPEVEIKDLEKIAVERPVTEVTDADIDEMFVTLQNQHKTWKENKRKSKKGDKLTIDFLGRVDGEEFEGGKAEGFELELGSGRMIPGFEKEITGMKVGEEQTIKVTFPEDYHAENLKGKEAEFDIKVLKTEGPELPEVNDEFAKLFGVEEGGVEALREEVSKNMARELGQAVKAKIKEQAIEGLLENHEVELPAALIAQEVDVLRQQALQRFGGQMDPKNLPQLPAEMFEEQAKRRVKVGLLLGEIIKVNELKVDEAKVDELIETAASAYEDPSEVIEYYKNNKEMHQQMQNVALEEQAVDFVVEKANVSDKEASFKDIMNPEAK</sequence>
<gene>
    <name evidence="11" type="primary">tig</name>
    <name evidence="15" type="ORF">DXX92_13125</name>
</gene>
<dbReference type="GO" id="GO:0051301">
    <property type="term" value="P:cell division"/>
    <property type="evidence" value="ECO:0007669"/>
    <property type="project" value="UniProtKB-KW"/>
</dbReference>
<comment type="caution">
    <text evidence="15">The sequence shown here is derived from an EMBL/GenBank/DDBJ whole genome shotgun (WGS) entry which is preliminary data.</text>
</comment>
<name>A0A3E0UGQ9_9GAMM</name>
<evidence type="ECO:0000259" key="14">
    <source>
        <dbReference type="PROSITE" id="PS50059"/>
    </source>
</evidence>
<dbReference type="EMBL" id="QUOV01000001">
    <property type="protein sequence ID" value="REL36188.1"/>
    <property type="molecule type" value="Genomic_DNA"/>
</dbReference>
<dbReference type="GO" id="GO:0015031">
    <property type="term" value="P:protein transport"/>
    <property type="evidence" value="ECO:0007669"/>
    <property type="project" value="UniProtKB-UniRule"/>
</dbReference>
<evidence type="ECO:0000256" key="3">
    <source>
        <dbReference type="ARBA" id="ARBA00013194"/>
    </source>
</evidence>
<dbReference type="InterPro" id="IPR001179">
    <property type="entry name" value="PPIase_FKBP_dom"/>
</dbReference>
<comment type="domain">
    <text evidence="11">Consists of 3 domains; the N-terminus binds the ribosome, the middle domain has PPIase activity, while the C-terminus has intrinsic chaperone activity on its own.</text>
</comment>
<dbReference type="Gene3D" id="3.30.70.1050">
    <property type="entry name" value="Trigger factor ribosome-binding domain"/>
    <property type="match status" value="1"/>
</dbReference>
<evidence type="ECO:0000256" key="7">
    <source>
        <dbReference type="ARBA" id="ARBA00023186"/>
    </source>
</evidence>
<dbReference type="EC" id="5.2.1.8" evidence="3 11"/>
<comment type="catalytic activity">
    <reaction evidence="1 11 12">
        <text>[protein]-peptidylproline (omega=180) = [protein]-peptidylproline (omega=0)</text>
        <dbReference type="Rhea" id="RHEA:16237"/>
        <dbReference type="Rhea" id="RHEA-COMP:10747"/>
        <dbReference type="Rhea" id="RHEA-COMP:10748"/>
        <dbReference type="ChEBI" id="CHEBI:83833"/>
        <dbReference type="ChEBI" id="CHEBI:83834"/>
        <dbReference type="EC" id="5.2.1.8"/>
    </reaction>
</comment>
<dbReference type="FunFam" id="3.10.50.40:FF:000001">
    <property type="entry name" value="Trigger factor"/>
    <property type="match status" value="1"/>
</dbReference>
<dbReference type="PANTHER" id="PTHR30560:SF3">
    <property type="entry name" value="TRIGGER FACTOR-LIKE PROTEIN TIG, CHLOROPLASTIC"/>
    <property type="match status" value="1"/>
</dbReference>
<evidence type="ECO:0000256" key="11">
    <source>
        <dbReference type="HAMAP-Rule" id="MF_00303"/>
    </source>
</evidence>
<dbReference type="InterPro" id="IPR008880">
    <property type="entry name" value="Trigger_fac_C"/>
</dbReference>
<dbReference type="InterPro" id="IPR027304">
    <property type="entry name" value="Trigger_fact/SurA_dom_sf"/>
</dbReference>
<reference evidence="15 16" key="1">
    <citation type="submission" date="2018-08" db="EMBL/GenBank/DDBJ databases">
        <title>Thalassotalea euphylliae genome.</title>
        <authorList>
            <person name="Summers S."/>
            <person name="Rice S.A."/>
            <person name="Freckelton M.L."/>
            <person name="Nedved B.T."/>
            <person name="Hadfield M.G."/>
        </authorList>
    </citation>
    <scope>NUCLEOTIDE SEQUENCE [LARGE SCALE GENOMIC DNA]</scope>
    <source>
        <strain evidence="15 16">H2</strain>
    </source>
</reference>
<keyword evidence="9 11" id="KW-0131">Cell cycle</keyword>
<keyword evidence="5 11" id="KW-0132">Cell division</keyword>
<feature type="domain" description="PPIase FKBP-type" evidence="14">
    <location>
        <begin position="161"/>
        <end position="264"/>
    </location>
</feature>
<dbReference type="PROSITE" id="PS50059">
    <property type="entry name" value="FKBP_PPIASE"/>
    <property type="match status" value="1"/>
</dbReference>
<proteinExistence type="inferred from homology"/>
<dbReference type="GO" id="GO:0044183">
    <property type="term" value="F:protein folding chaperone"/>
    <property type="evidence" value="ECO:0007669"/>
    <property type="project" value="TreeGrafter"/>
</dbReference>
<evidence type="ECO:0000256" key="10">
    <source>
        <dbReference type="ARBA" id="ARBA00029986"/>
    </source>
</evidence>
<evidence type="ECO:0000256" key="1">
    <source>
        <dbReference type="ARBA" id="ARBA00000971"/>
    </source>
</evidence>
<comment type="similarity">
    <text evidence="2 11 13">Belongs to the FKBP-type PPIase family. Tig subfamily.</text>
</comment>
<dbReference type="GO" id="GO:0043022">
    <property type="term" value="F:ribosome binding"/>
    <property type="evidence" value="ECO:0007669"/>
    <property type="project" value="TreeGrafter"/>
</dbReference>
<dbReference type="SUPFAM" id="SSF102735">
    <property type="entry name" value="Trigger factor ribosome-binding domain"/>
    <property type="match status" value="1"/>
</dbReference>
<dbReference type="GO" id="GO:0051083">
    <property type="term" value="P:'de novo' cotranslational protein folding"/>
    <property type="evidence" value="ECO:0007669"/>
    <property type="project" value="TreeGrafter"/>
</dbReference>
<keyword evidence="8 11" id="KW-0413">Isomerase</keyword>
<dbReference type="GO" id="GO:0043335">
    <property type="term" value="P:protein unfolding"/>
    <property type="evidence" value="ECO:0007669"/>
    <property type="project" value="TreeGrafter"/>
</dbReference>
<dbReference type="OrthoDB" id="9767721at2"/>
<dbReference type="InterPro" id="IPR005215">
    <property type="entry name" value="Trig_fac"/>
</dbReference>
<keyword evidence="11" id="KW-0963">Cytoplasm</keyword>
<dbReference type="RefSeq" id="WP_116000856.1">
    <property type="nucleotide sequence ID" value="NZ_QUOV01000001.1"/>
</dbReference>
<dbReference type="PANTHER" id="PTHR30560">
    <property type="entry name" value="TRIGGER FACTOR CHAPERONE AND PEPTIDYL-PROLYL CIS/TRANS ISOMERASE"/>
    <property type="match status" value="1"/>
</dbReference>